<dbReference type="InterPro" id="IPR018170">
    <property type="entry name" value="Aldo/ket_reductase_CS"/>
</dbReference>
<dbReference type="SUPFAM" id="SSF51430">
    <property type="entry name" value="NAD(P)-linked oxidoreductase"/>
    <property type="match status" value="1"/>
</dbReference>
<keyword evidence="3" id="KW-0560">Oxidoreductase</keyword>
<gene>
    <name evidence="8" type="ORF">LR394_07470</name>
</gene>
<evidence type="ECO:0000313" key="8">
    <source>
        <dbReference type="EMBL" id="MCD5310728.1"/>
    </source>
</evidence>
<reference evidence="8" key="1">
    <citation type="submission" date="2021-11" db="EMBL/GenBank/DDBJ databases">
        <title>Streptomyces corallinus and Kineosporia corallina sp. nov., two new coral-derived marine actinobacteria.</title>
        <authorList>
            <person name="Buangrab K."/>
            <person name="Sutthacheep M."/>
            <person name="Yeemin T."/>
            <person name="Harunari E."/>
            <person name="Igarashi Y."/>
            <person name="Sripreechasak P."/>
            <person name="Kanchanasin P."/>
            <person name="Tanasupawat S."/>
            <person name="Phongsopitanun W."/>
        </authorList>
    </citation>
    <scope>NUCLEOTIDE SEQUENCE</scope>
    <source>
        <strain evidence="8">JCM 31032</strain>
    </source>
</reference>
<dbReference type="InterPro" id="IPR020471">
    <property type="entry name" value="AKR"/>
</dbReference>
<dbReference type="GO" id="GO:0016616">
    <property type="term" value="F:oxidoreductase activity, acting on the CH-OH group of donors, NAD or NADP as acceptor"/>
    <property type="evidence" value="ECO:0007669"/>
    <property type="project" value="UniProtKB-ARBA"/>
</dbReference>
<evidence type="ECO:0000256" key="1">
    <source>
        <dbReference type="ARBA" id="ARBA00007905"/>
    </source>
</evidence>
<accession>A0A9X1NCY0</accession>
<dbReference type="PIRSF" id="PIRSF000097">
    <property type="entry name" value="AKR"/>
    <property type="match status" value="1"/>
</dbReference>
<organism evidence="8 9">
    <name type="scientific">Kineosporia babensis</name>
    <dbReference type="NCBI Taxonomy" id="499548"/>
    <lineage>
        <taxon>Bacteria</taxon>
        <taxon>Bacillati</taxon>
        <taxon>Actinomycetota</taxon>
        <taxon>Actinomycetes</taxon>
        <taxon>Kineosporiales</taxon>
        <taxon>Kineosporiaceae</taxon>
        <taxon>Kineosporia</taxon>
    </lineage>
</organism>
<proteinExistence type="inferred from homology"/>
<dbReference type="Gene3D" id="3.20.20.100">
    <property type="entry name" value="NADP-dependent oxidoreductase domain"/>
    <property type="match status" value="1"/>
</dbReference>
<evidence type="ECO:0000259" key="7">
    <source>
        <dbReference type="Pfam" id="PF00248"/>
    </source>
</evidence>
<feature type="domain" description="NADP-dependent oxidoreductase" evidence="7">
    <location>
        <begin position="19"/>
        <end position="264"/>
    </location>
</feature>
<evidence type="ECO:0000256" key="5">
    <source>
        <dbReference type="PIRSR" id="PIRSR000097-2"/>
    </source>
</evidence>
<evidence type="ECO:0000256" key="4">
    <source>
        <dbReference type="PIRSR" id="PIRSR000097-1"/>
    </source>
</evidence>
<feature type="active site" description="Proton donor" evidence="4">
    <location>
        <position position="52"/>
    </location>
</feature>
<dbReference type="PANTHER" id="PTHR43827:SF3">
    <property type="entry name" value="NADP-DEPENDENT OXIDOREDUCTASE DOMAIN-CONTAINING PROTEIN"/>
    <property type="match status" value="1"/>
</dbReference>
<evidence type="ECO:0000256" key="6">
    <source>
        <dbReference type="PIRSR" id="PIRSR000097-3"/>
    </source>
</evidence>
<dbReference type="PANTHER" id="PTHR43827">
    <property type="entry name" value="2,5-DIKETO-D-GLUCONIC ACID REDUCTASE"/>
    <property type="match status" value="1"/>
</dbReference>
<feature type="site" description="Lowers pKa of active site Tyr" evidence="6">
    <location>
        <position position="77"/>
    </location>
</feature>
<name>A0A9X1NCY0_9ACTN</name>
<dbReference type="Pfam" id="PF00248">
    <property type="entry name" value="Aldo_ket_red"/>
    <property type="match status" value="1"/>
</dbReference>
<dbReference type="PROSITE" id="PS00063">
    <property type="entry name" value="ALDOKETO_REDUCTASE_3"/>
    <property type="match status" value="1"/>
</dbReference>
<dbReference type="FunFam" id="3.20.20.100:FF:000002">
    <property type="entry name" value="2,5-diketo-D-gluconic acid reductase A"/>
    <property type="match status" value="1"/>
</dbReference>
<comment type="caution">
    <text evidence="8">The sequence shown here is derived from an EMBL/GenBank/DDBJ whole genome shotgun (WGS) entry which is preliminary data.</text>
</comment>
<dbReference type="Proteomes" id="UP001138997">
    <property type="component" value="Unassembled WGS sequence"/>
</dbReference>
<evidence type="ECO:0000313" key="9">
    <source>
        <dbReference type="Proteomes" id="UP001138997"/>
    </source>
</evidence>
<sequence length="278" mass="30613">MSNAVPTRRLLHGAQIPAIGVGTWPLDDAQSERVVADALQAGYRLVDTAENYRNETGVGRGLKASGVERSEVFVTSKFNKRWHGKDLVRPAAERSLESLGLEYLDLLLIHWPNPSQDRYLEAWEGLVDLLESGLVKAIGTSNFKQSHLERIIAATQVAPDVNQIQLSPAATRSSVRTFHTEHGILTESWSPIGGKDTEVLSAPAVLEIARAVERTPAQVVLRWHVQLGLVPIPKSANPERLRQNLQVFDFELSEQQVHELSALDQGESVVADSDAFGH</sequence>
<dbReference type="PROSITE" id="PS00798">
    <property type="entry name" value="ALDOKETO_REDUCTASE_1"/>
    <property type="match status" value="1"/>
</dbReference>
<protein>
    <submittedName>
        <fullName evidence="8">Aldo/keto reductase</fullName>
    </submittedName>
</protein>
<evidence type="ECO:0000256" key="3">
    <source>
        <dbReference type="ARBA" id="ARBA00023002"/>
    </source>
</evidence>
<dbReference type="RefSeq" id="WP_231439865.1">
    <property type="nucleotide sequence ID" value="NZ_JAJOMB010000003.1"/>
</dbReference>
<dbReference type="EMBL" id="JAJOMB010000003">
    <property type="protein sequence ID" value="MCD5310728.1"/>
    <property type="molecule type" value="Genomic_DNA"/>
</dbReference>
<evidence type="ECO:0000256" key="2">
    <source>
        <dbReference type="ARBA" id="ARBA00022857"/>
    </source>
</evidence>
<dbReference type="PRINTS" id="PR00069">
    <property type="entry name" value="ALDKETRDTASE"/>
</dbReference>
<dbReference type="AlphaFoldDB" id="A0A9X1NCY0"/>
<feature type="binding site" evidence="5">
    <location>
        <position position="110"/>
    </location>
    <ligand>
        <name>substrate</name>
    </ligand>
</feature>
<keyword evidence="9" id="KW-1185">Reference proteome</keyword>
<dbReference type="InterPro" id="IPR036812">
    <property type="entry name" value="NAD(P)_OxRdtase_dom_sf"/>
</dbReference>
<dbReference type="InterPro" id="IPR023210">
    <property type="entry name" value="NADP_OxRdtase_dom"/>
</dbReference>
<comment type="similarity">
    <text evidence="1">Belongs to the aldo/keto reductase family.</text>
</comment>
<keyword evidence="2" id="KW-0521">NADP</keyword>